<organism evidence="1 2">
    <name type="scientific">Rhodoferax fermentans</name>
    <dbReference type="NCBI Taxonomy" id="28066"/>
    <lineage>
        <taxon>Bacteria</taxon>
        <taxon>Pseudomonadati</taxon>
        <taxon>Pseudomonadota</taxon>
        <taxon>Betaproteobacteria</taxon>
        <taxon>Burkholderiales</taxon>
        <taxon>Comamonadaceae</taxon>
        <taxon>Rhodoferax</taxon>
    </lineage>
</organism>
<dbReference type="SUPFAM" id="SSF47240">
    <property type="entry name" value="Ferritin-like"/>
    <property type="match status" value="1"/>
</dbReference>
<accession>A0A1T1ATB0</accession>
<dbReference type="STRING" id="28066.RF819_11870"/>
<dbReference type="Proteomes" id="UP000190750">
    <property type="component" value="Unassembled WGS sequence"/>
</dbReference>
<evidence type="ECO:0000313" key="1">
    <source>
        <dbReference type="EMBL" id="OOV07334.1"/>
    </source>
</evidence>
<dbReference type="EMBL" id="MTJN01000002">
    <property type="protein sequence ID" value="OOV07334.1"/>
    <property type="molecule type" value="Genomic_DNA"/>
</dbReference>
<sequence>MANTDESILRSQRLQPAAPWPLLHQALRMALYDEYAARAYYAGVVQAFGQQAPFANILKSEAQHIATLVRLCQRYGVPRPLDPFPAETTISASWRVNLERGVSGELANIRLYDYLLTWVAEPDVRQVFLRVQAASRDKHLPAFQRALEKAVALENWHAQQGVAPSQAYVRHGPLSDALERGLALLASQHGAFGLIGTLVRTTHPAMLAGLVAGGAAVHLLRQSRAAPAAPSHSPTQED</sequence>
<dbReference type="InterPro" id="IPR012347">
    <property type="entry name" value="Ferritin-like"/>
</dbReference>
<evidence type="ECO:0000313" key="2">
    <source>
        <dbReference type="Proteomes" id="UP000190750"/>
    </source>
</evidence>
<reference evidence="1 2" key="1">
    <citation type="submission" date="2017-01" db="EMBL/GenBank/DDBJ databases">
        <title>Genome sequencing of Rhodoferax fermentans JCM 7819.</title>
        <authorList>
            <person name="Kim Y.J."/>
            <person name="Farh M.E.-A."/>
            <person name="Yang D.-C."/>
        </authorList>
    </citation>
    <scope>NUCLEOTIDE SEQUENCE [LARGE SCALE GENOMIC DNA]</scope>
    <source>
        <strain evidence="1 2">JCM 7819</strain>
    </source>
</reference>
<dbReference type="AlphaFoldDB" id="A0A1T1ATB0"/>
<comment type="caution">
    <text evidence="1">The sequence shown here is derived from an EMBL/GenBank/DDBJ whole genome shotgun (WGS) entry which is preliminary data.</text>
</comment>
<dbReference type="OrthoDB" id="573482at2"/>
<name>A0A1T1ATB0_RHOFE</name>
<dbReference type="Gene3D" id="1.20.1260.10">
    <property type="match status" value="1"/>
</dbReference>
<dbReference type="CDD" id="cd01048">
    <property type="entry name" value="Ferritin_like_AB2"/>
    <property type="match status" value="1"/>
</dbReference>
<dbReference type="InterPro" id="IPR019243">
    <property type="entry name" value="DUF2202"/>
</dbReference>
<gene>
    <name evidence="1" type="ORF">RF819_11870</name>
</gene>
<protein>
    <submittedName>
        <fullName evidence="1">Ferritin</fullName>
    </submittedName>
</protein>
<dbReference type="InterPro" id="IPR009078">
    <property type="entry name" value="Ferritin-like_SF"/>
</dbReference>
<dbReference type="RefSeq" id="WP_078365172.1">
    <property type="nucleotide sequence ID" value="NZ_MTJN01000002.1"/>
</dbReference>
<keyword evidence="2" id="KW-1185">Reference proteome</keyword>
<proteinExistence type="predicted"/>